<name>A0ABV9BIC5_9ACTN</name>
<feature type="signal peptide" evidence="1">
    <location>
        <begin position="1"/>
        <end position="28"/>
    </location>
</feature>
<keyword evidence="3" id="KW-1185">Reference proteome</keyword>
<feature type="chain" id="PRO_5046202589" evidence="1">
    <location>
        <begin position="29"/>
        <end position="113"/>
    </location>
</feature>
<protein>
    <submittedName>
        <fullName evidence="2">Uncharacterized protein</fullName>
    </submittedName>
</protein>
<dbReference type="RefSeq" id="WP_411952047.1">
    <property type="nucleotide sequence ID" value="NZ_JBHSFS010000005.1"/>
</dbReference>
<keyword evidence="1" id="KW-0732">Signal</keyword>
<evidence type="ECO:0000256" key="1">
    <source>
        <dbReference type="SAM" id="SignalP"/>
    </source>
</evidence>
<organism evidence="2 3">
    <name type="scientific">Streptomyces ehimensis</name>
    <dbReference type="NCBI Taxonomy" id="68195"/>
    <lineage>
        <taxon>Bacteria</taxon>
        <taxon>Bacillati</taxon>
        <taxon>Actinomycetota</taxon>
        <taxon>Actinomycetes</taxon>
        <taxon>Kitasatosporales</taxon>
        <taxon>Streptomycetaceae</taxon>
        <taxon>Streptomyces</taxon>
    </lineage>
</organism>
<evidence type="ECO:0000313" key="3">
    <source>
        <dbReference type="Proteomes" id="UP001595990"/>
    </source>
</evidence>
<dbReference type="Gene3D" id="2.30.30.40">
    <property type="entry name" value="SH3 Domains"/>
    <property type="match status" value="1"/>
</dbReference>
<accession>A0ABV9BIC5</accession>
<comment type="caution">
    <text evidence="2">The sequence shown here is derived from an EMBL/GenBank/DDBJ whole genome shotgun (WGS) entry which is preliminary data.</text>
</comment>
<dbReference type="Proteomes" id="UP001595990">
    <property type="component" value="Unassembled WGS sequence"/>
</dbReference>
<proteinExistence type="predicted"/>
<reference evidence="3" key="1">
    <citation type="journal article" date="2019" name="Int. J. Syst. Evol. Microbiol.">
        <title>The Global Catalogue of Microorganisms (GCM) 10K type strain sequencing project: providing services to taxonomists for standard genome sequencing and annotation.</title>
        <authorList>
            <consortium name="The Broad Institute Genomics Platform"/>
            <consortium name="The Broad Institute Genome Sequencing Center for Infectious Disease"/>
            <person name="Wu L."/>
            <person name="Ma J."/>
        </authorList>
    </citation>
    <scope>NUCLEOTIDE SEQUENCE [LARGE SCALE GENOMIC DNA]</scope>
    <source>
        <strain evidence="3">CECT 8064</strain>
    </source>
</reference>
<gene>
    <name evidence="2" type="ORF">ACFPEN_12635</name>
</gene>
<evidence type="ECO:0000313" key="2">
    <source>
        <dbReference type="EMBL" id="MFC4513784.1"/>
    </source>
</evidence>
<sequence length="113" mass="12200">MRRGIRMMTMSGVLALGALFAGSSAAQAYGWGQAANWNNAWNIRSAKSTSSSVVARIPAKQDVPCWYEYCTGTETGGSYSCPGSSKTYNTWTPLNYKGRKSWVAHECVGFGQG</sequence>
<dbReference type="EMBL" id="JBHSFS010000005">
    <property type="protein sequence ID" value="MFC4513784.1"/>
    <property type="molecule type" value="Genomic_DNA"/>
</dbReference>